<protein>
    <submittedName>
        <fullName evidence="1">FIVAR domain-containing protein</fullName>
    </submittedName>
</protein>
<evidence type="ECO:0000313" key="2">
    <source>
        <dbReference type="Proteomes" id="UP000774750"/>
    </source>
</evidence>
<gene>
    <name evidence="1" type="ORF">H6A12_13155</name>
</gene>
<name>A0A939BEF4_9FIRM</name>
<sequence length="98" mass="10322">VEALKEADYTTATWAALIEKLDAAKAVAGEPDALQDAVDAAYDALFEAKEALVKRADKTALNTLIAEVEALKEADYTTATWAALIEKLDAAKAVAGEP</sequence>
<feature type="non-terminal residue" evidence="1">
    <location>
        <position position="98"/>
    </location>
</feature>
<proteinExistence type="predicted"/>
<reference evidence="1" key="2">
    <citation type="journal article" date="2021" name="Sci. Rep.">
        <title>The distribution of antibiotic resistance genes in chicken gut microbiota commensals.</title>
        <authorList>
            <person name="Juricova H."/>
            <person name="Matiasovicova J."/>
            <person name="Kubasova T."/>
            <person name="Cejkova D."/>
            <person name="Rychlik I."/>
        </authorList>
    </citation>
    <scope>NUCLEOTIDE SEQUENCE</scope>
    <source>
        <strain evidence="1">An559</strain>
    </source>
</reference>
<accession>A0A939BEF4</accession>
<evidence type="ECO:0000313" key="1">
    <source>
        <dbReference type="EMBL" id="MBM6922074.1"/>
    </source>
</evidence>
<dbReference type="EMBL" id="JACJKY010000085">
    <property type="protein sequence ID" value="MBM6922074.1"/>
    <property type="molecule type" value="Genomic_DNA"/>
</dbReference>
<feature type="non-terminal residue" evidence="1">
    <location>
        <position position="1"/>
    </location>
</feature>
<reference evidence="1" key="1">
    <citation type="submission" date="2020-08" db="EMBL/GenBank/DDBJ databases">
        <authorList>
            <person name="Cejkova D."/>
            <person name="Kubasova T."/>
            <person name="Jahodarova E."/>
            <person name="Rychlik I."/>
        </authorList>
    </citation>
    <scope>NUCLEOTIDE SEQUENCE</scope>
    <source>
        <strain evidence="1">An559</strain>
    </source>
</reference>
<dbReference type="Proteomes" id="UP000774750">
    <property type="component" value="Unassembled WGS sequence"/>
</dbReference>
<comment type="caution">
    <text evidence="1">The sequence shown here is derived from an EMBL/GenBank/DDBJ whole genome shotgun (WGS) entry which is preliminary data.</text>
</comment>
<dbReference type="Gene3D" id="1.20.1270.70">
    <property type="entry name" value="Designed single chain three-helix bundle"/>
    <property type="match status" value="2"/>
</dbReference>
<dbReference type="AlphaFoldDB" id="A0A939BEF4"/>
<dbReference type="Pfam" id="PF07554">
    <property type="entry name" value="FIVAR"/>
    <property type="match status" value="2"/>
</dbReference>
<keyword evidence="2" id="KW-1185">Reference proteome</keyword>
<organism evidence="1 2">
    <name type="scientific">Merdimmobilis hominis</name>
    <dbReference type="NCBI Taxonomy" id="2897707"/>
    <lineage>
        <taxon>Bacteria</taxon>
        <taxon>Bacillati</taxon>
        <taxon>Bacillota</taxon>
        <taxon>Clostridia</taxon>
        <taxon>Eubacteriales</taxon>
        <taxon>Oscillospiraceae</taxon>
        <taxon>Merdimmobilis</taxon>
    </lineage>
</organism>